<comment type="caution">
    <text evidence="1">The sequence shown here is derived from an EMBL/GenBank/DDBJ whole genome shotgun (WGS) entry which is preliminary data.</text>
</comment>
<reference evidence="1 2" key="1">
    <citation type="submission" date="2021-03" db="EMBL/GenBank/DDBJ databases">
        <title>Genomic Encyclopedia of Type Strains, Phase IV (KMG-IV): sequencing the most valuable type-strain genomes for metagenomic binning, comparative biology and taxonomic classification.</title>
        <authorList>
            <person name="Goeker M."/>
        </authorList>
    </citation>
    <scope>NUCLEOTIDE SEQUENCE [LARGE SCALE GENOMIC DNA]</scope>
    <source>
        <strain evidence="1 2">DSM 26048</strain>
    </source>
</reference>
<evidence type="ECO:0000313" key="2">
    <source>
        <dbReference type="Proteomes" id="UP001519287"/>
    </source>
</evidence>
<dbReference type="Proteomes" id="UP001519287">
    <property type="component" value="Unassembled WGS sequence"/>
</dbReference>
<sequence>MSYDLSVHLKGLNDNIIPEWLSEIRKFNMDVEINPGFSFNNHSGFLPFKVVIYDCPNRSLNNIELTTGFELSVRRIEVKGKMGTIFTKIFGKQQPLRSIDKKIREADTEISFYIGSKDSFEFRMGWYSAAAIALLYDGVWKEVN</sequence>
<dbReference type="EMBL" id="JAGGLB010000003">
    <property type="protein sequence ID" value="MBP1989615.1"/>
    <property type="molecule type" value="Genomic_DNA"/>
</dbReference>
<keyword evidence="2" id="KW-1185">Reference proteome</keyword>
<organism evidence="1 2">
    <name type="scientific">Paenibacillus eucommiae</name>
    <dbReference type="NCBI Taxonomy" id="1355755"/>
    <lineage>
        <taxon>Bacteria</taxon>
        <taxon>Bacillati</taxon>
        <taxon>Bacillota</taxon>
        <taxon>Bacilli</taxon>
        <taxon>Bacillales</taxon>
        <taxon>Paenibacillaceae</taxon>
        <taxon>Paenibacillus</taxon>
    </lineage>
</organism>
<protein>
    <submittedName>
        <fullName evidence="1">Uncharacterized protein</fullName>
    </submittedName>
</protein>
<name>A0ABS4IQ12_9BACL</name>
<evidence type="ECO:0000313" key="1">
    <source>
        <dbReference type="EMBL" id="MBP1989615.1"/>
    </source>
</evidence>
<dbReference type="RefSeq" id="WP_209970444.1">
    <property type="nucleotide sequence ID" value="NZ_JAGGLB010000003.1"/>
</dbReference>
<accession>A0ABS4IQ12</accession>
<proteinExistence type="predicted"/>
<gene>
    <name evidence="1" type="ORF">J2Z66_001213</name>
</gene>